<dbReference type="EMBL" id="ABDF02000001">
    <property type="protein sequence ID" value="EHK27255.1"/>
    <property type="molecule type" value="Genomic_DNA"/>
</dbReference>
<organism evidence="2 3">
    <name type="scientific">Hypocrea virens (strain Gv29-8 / FGSC 10586)</name>
    <name type="common">Gliocladium virens</name>
    <name type="synonym">Trichoderma virens</name>
    <dbReference type="NCBI Taxonomy" id="413071"/>
    <lineage>
        <taxon>Eukaryota</taxon>
        <taxon>Fungi</taxon>
        <taxon>Dikarya</taxon>
        <taxon>Ascomycota</taxon>
        <taxon>Pezizomycotina</taxon>
        <taxon>Sordariomycetes</taxon>
        <taxon>Hypocreomycetidae</taxon>
        <taxon>Hypocreales</taxon>
        <taxon>Hypocreaceae</taxon>
        <taxon>Trichoderma</taxon>
    </lineage>
</organism>
<feature type="region of interest" description="Disordered" evidence="1">
    <location>
        <begin position="127"/>
        <end position="172"/>
    </location>
</feature>
<dbReference type="InParanoid" id="G9MDU6"/>
<feature type="compositionally biased region" description="Basic residues" evidence="1">
    <location>
        <begin position="161"/>
        <end position="172"/>
    </location>
</feature>
<gene>
    <name evidence="2" type="ORF">TRIVIDRAFT_197114</name>
</gene>
<dbReference type="Proteomes" id="UP000007115">
    <property type="component" value="Unassembled WGS sequence"/>
</dbReference>
<evidence type="ECO:0000313" key="2">
    <source>
        <dbReference type="EMBL" id="EHK27255.1"/>
    </source>
</evidence>
<name>G9MDU6_HYPVG</name>
<proteinExistence type="predicted"/>
<dbReference type="VEuPathDB" id="FungiDB:TRIVIDRAFT_197114"/>
<evidence type="ECO:0000313" key="3">
    <source>
        <dbReference type="Proteomes" id="UP000007115"/>
    </source>
</evidence>
<protein>
    <submittedName>
        <fullName evidence="2">Uncharacterized protein</fullName>
    </submittedName>
</protein>
<keyword evidence="3" id="KW-1185">Reference proteome</keyword>
<sequence length="293" mass="31930">MPWYLCSGGLGSSHTVTVRVQSYLTVAIFTCTVRPLDRLSSQGSPGLPKWYNDPSRLLNPPPPGRTCTRATPTPSAPAVDAQPVKSDIAALKPPPLSLYAHSRVCSPLVISSPCKTPLLDNRLSSSSHFKARTRAASPSFWETRGSQNQLSGEKKKEERKQKKKGRKKGRKLCAKANHEAAASQTTVASGQLAVSTCLGLHRSDGLLHPASCRLLQTYMRLSLYPRPTACRKSTAACVRAAVLVQVQLRARAKGPSLTARKLKRLWICSYEALRTQVTLLRKTPFACAVFGPM</sequence>
<reference evidence="2 3" key="1">
    <citation type="journal article" date="2011" name="Genome Biol.">
        <title>Comparative genome sequence analysis underscores mycoparasitism as the ancestral life style of Trichoderma.</title>
        <authorList>
            <person name="Kubicek C.P."/>
            <person name="Herrera-Estrella A."/>
            <person name="Seidl-Seiboth V."/>
            <person name="Martinez D.A."/>
            <person name="Druzhinina I.S."/>
            <person name="Thon M."/>
            <person name="Zeilinger S."/>
            <person name="Casas-Flores S."/>
            <person name="Horwitz B.A."/>
            <person name="Mukherjee P.K."/>
            <person name="Mukherjee M."/>
            <person name="Kredics L."/>
            <person name="Alcaraz L.D."/>
            <person name="Aerts A."/>
            <person name="Antal Z."/>
            <person name="Atanasova L."/>
            <person name="Cervantes-Badillo M.G."/>
            <person name="Challacombe J."/>
            <person name="Chertkov O."/>
            <person name="McCluskey K."/>
            <person name="Coulpier F."/>
            <person name="Deshpande N."/>
            <person name="von Doehren H."/>
            <person name="Ebbole D.J."/>
            <person name="Esquivel-Naranjo E.U."/>
            <person name="Fekete E."/>
            <person name="Flipphi M."/>
            <person name="Glaser F."/>
            <person name="Gomez-Rodriguez E.Y."/>
            <person name="Gruber S."/>
            <person name="Han C."/>
            <person name="Henrissat B."/>
            <person name="Hermosa R."/>
            <person name="Hernandez-Onate M."/>
            <person name="Karaffa L."/>
            <person name="Kosti I."/>
            <person name="Le Crom S."/>
            <person name="Lindquist E."/>
            <person name="Lucas S."/>
            <person name="Luebeck M."/>
            <person name="Luebeck P.S."/>
            <person name="Margeot A."/>
            <person name="Metz B."/>
            <person name="Misra M."/>
            <person name="Nevalainen H."/>
            <person name="Omann M."/>
            <person name="Packer N."/>
            <person name="Perrone G."/>
            <person name="Uresti-Rivera E.E."/>
            <person name="Salamov A."/>
            <person name="Schmoll M."/>
            <person name="Seiboth B."/>
            <person name="Shapiro H."/>
            <person name="Sukno S."/>
            <person name="Tamayo-Ramos J.A."/>
            <person name="Tisch D."/>
            <person name="Wiest A."/>
            <person name="Wilkinson H.H."/>
            <person name="Zhang M."/>
            <person name="Coutinho P.M."/>
            <person name="Kenerley C.M."/>
            <person name="Monte E."/>
            <person name="Baker S.E."/>
            <person name="Grigoriev I.V."/>
        </authorList>
    </citation>
    <scope>NUCLEOTIDE SEQUENCE [LARGE SCALE GENOMIC DNA]</scope>
    <source>
        <strain evidence="3">Gv29-8 / FGSC 10586</strain>
    </source>
</reference>
<dbReference type="GeneID" id="25789978"/>
<comment type="caution">
    <text evidence="2">The sequence shown here is derived from an EMBL/GenBank/DDBJ whole genome shotgun (WGS) entry which is preliminary data.</text>
</comment>
<accession>G9MDU6</accession>
<evidence type="ECO:0000256" key="1">
    <source>
        <dbReference type="SAM" id="MobiDB-lite"/>
    </source>
</evidence>
<dbReference type="OrthoDB" id="10612814at2759"/>
<dbReference type="RefSeq" id="XP_013961461.1">
    <property type="nucleotide sequence ID" value="XM_014105986.1"/>
</dbReference>
<dbReference type="AlphaFoldDB" id="G9MDU6"/>
<dbReference type="HOGENOM" id="CLU_950146_0_0_1"/>